<organism evidence="2 3">
    <name type="scientific">Clonostachys byssicola</name>
    <dbReference type="NCBI Taxonomy" id="160290"/>
    <lineage>
        <taxon>Eukaryota</taxon>
        <taxon>Fungi</taxon>
        <taxon>Dikarya</taxon>
        <taxon>Ascomycota</taxon>
        <taxon>Pezizomycotina</taxon>
        <taxon>Sordariomycetes</taxon>
        <taxon>Hypocreomycetidae</taxon>
        <taxon>Hypocreales</taxon>
        <taxon>Bionectriaceae</taxon>
        <taxon>Clonostachys</taxon>
    </lineage>
</organism>
<name>A0A9N9TWB2_9HYPO</name>
<keyword evidence="3" id="KW-1185">Reference proteome</keyword>
<sequence>MDNLPTIGSLGPPQNTNLPWVRWAEIDAANDNSRSRNIAWKIYLVYLREGSSWEAGSHQEMRHYFLVARAYRQARVAWSSPSATQLYRAANLCEENWTVALGHFLIAQYPTHERLLFWASNRRVYPAVHEGVRKPRTDETINRTSGPGPRTADGTDDLVSLSGSLGVESYYSGIPLWMVLRVDVSENPSQHLAPMDDDGTDGGSHESGSGKPEPEPETELEDEGQRPLVATLHPDVQSRQTISELIHTVKGDVEKLSHELLVHRRAAANRRADIRDDVTRLRGDADNFRKNTQDTLESITERVTLVEQSVAGLCQNRNSRSLSNLQEGNPGDTAPIPSHAEMYAMISGIKENIATLLAADRAPNPIVAQIQRSLNTAQGYFEQCLKEMEKDIGDLKMKDVANTLTINNLKRQIITQSQINETMMETLHSMEERLGQPSSRTQLRALNARLEIRRGE</sequence>
<feature type="region of interest" description="Disordered" evidence="1">
    <location>
        <begin position="189"/>
        <end position="224"/>
    </location>
</feature>
<dbReference type="EMBL" id="CABFNO020001240">
    <property type="protein sequence ID" value="CAG9971718.1"/>
    <property type="molecule type" value="Genomic_DNA"/>
</dbReference>
<reference evidence="2 3" key="2">
    <citation type="submission" date="2021-10" db="EMBL/GenBank/DDBJ databases">
        <authorList>
            <person name="Piombo E."/>
        </authorList>
    </citation>
    <scope>NUCLEOTIDE SEQUENCE [LARGE SCALE GENOMIC DNA]</scope>
</reference>
<proteinExistence type="predicted"/>
<accession>A0A9N9TWB2</accession>
<evidence type="ECO:0000256" key="1">
    <source>
        <dbReference type="SAM" id="MobiDB-lite"/>
    </source>
</evidence>
<dbReference type="Proteomes" id="UP000754883">
    <property type="component" value="Unassembled WGS sequence"/>
</dbReference>
<evidence type="ECO:0000313" key="3">
    <source>
        <dbReference type="Proteomes" id="UP000754883"/>
    </source>
</evidence>
<dbReference type="AlphaFoldDB" id="A0A9N9TWB2"/>
<protein>
    <submittedName>
        <fullName evidence="2">Uncharacterized protein</fullName>
    </submittedName>
</protein>
<reference evidence="3" key="1">
    <citation type="submission" date="2019-06" db="EMBL/GenBank/DDBJ databases">
        <authorList>
            <person name="Broberg M."/>
        </authorList>
    </citation>
    <scope>NUCLEOTIDE SEQUENCE [LARGE SCALE GENOMIC DNA]</scope>
</reference>
<dbReference type="OrthoDB" id="5149341at2759"/>
<gene>
    <name evidence="2" type="ORF">CBYS24578_00000652</name>
</gene>
<evidence type="ECO:0000313" key="2">
    <source>
        <dbReference type="EMBL" id="CAG9971718.1"/>
    </source>
</evidence>
<feature type="region of interest" description="Disordered" evidence="1">
    <location>
        <begin position="135"/>
        <end position="157"/>
    </location>
</feature>
<comment type="caution">
    <text evidence="2">The sequence shown here is derived from an EMBL/GenBank/DDBJ whole genome shotgun (WGS) entry which is preliminary data.</text>
</comment>